<protein>
    <recommendedName>
        <fullName evidence="2">Thioredoxin domain-containing protein</fullName>
    </recommendedName>
</protein>
<evidence type="ECO:0000259" key="2">
    <source>
        <dbReference type="PROSITE" id="PS51352"/>
    </source>
</evidence>
<dbReference type="Proteomes" id="UP000278351">
    <property type="component" value="Unassembled WGS sequence"/>
</dbReference>
<dbReference type="Pfam" id="PF00578">
    <property type="entry name" value="AhpC-TSA"/>
    <property type="match status" value="1"/>
</dbReference>
<reference evidence="3 4" key="1">
    <citation type="submission" date="2018-11" db="EMBL/GenBank/DDBJ databases">
        <title>Chitinophaga lutea sp.nov., isolate from arsenic contaminated soil.</title>
        <authorList>
            <person name="Zong Y."/>
        </authorList>
    </citation>
    <scope>NUCLEOTIDE SEQUENCE [LARGE SCALE GENOMIC DNA]</scope>
    <source>
        <strain evidence="3 4">ZY74</strain>
    </source>
</reference>
<evidence type="ECO:0000256" key="1">
    <source>
        <dbReference type="SAM" id="Phobius"/>
    </source>
</evidence>
<dbReference type="GO" id="GO:0016491">
    <property type="term" value="F:oxidoreductase activity"/>
    <property type="evidence" value="ECO:0007669"/>
    <property type="project" value="InterPro"/>
</dbReference>
<organism evidence="3 4">
    <name type="scientific">Chitinophaga lutea</name>
    <dbReference type="NCBI Taxonomy" id="2488634"/>
    <lineage>
        <taxon>Bacteria</taxon>
        <taxon>Pseudomonadati</taxon>
        <taxon>Bacteroidota</taxon>
        <taxon>Chitinophagia</taxon>
        <taxon>Chitinophagales</taxon>
        <taxon>Chitinophagaceae</taxon>
        <taxon>Chitinophaga</taxon>
    </lineage>
</organism>
<accession>A0A3N4Q1U0</accession>
<evidence type="ECO:0000313" key="3">
    <source>
        <dbReference type="EMBL" id="RPE13169.1"/>
    </source>
</evidence>
<evidence type="ECO:0000313" key="4">
    <source>
        <dbReference type="Proteomes" id="UP000278351"/>
    </source>
</evidence>
<dbReference type="AlphaFoldDB" id="A0A3N4Q1U0"/>
<comment type="caution">
    <text evidence="3">The sequence shown here is derived from an EMBL/GenBank/DDBJ whole genome shotgun (WGS) entry which is preliminary data.</text>
</comment>
<feature type="transmembrane region" description="Helical" evidence="1">
    <location>
        <begin position="28"/>
        <end position="46"/>
    </location>
</feature>
<dbReference type="InterPro" id="IPR013766">
    <property type="entry name" value="Thioredoxin_domain"/>
</dbReference>
<sequence length="190" mass="21370">MADNFSLFSNDIRKGGLGSRKPRRLNTLLMRILIIVTIVLSIILFGCSTPKVSPIEKLPSIRLTALDGKSTFLTDSLTEQQPVVLLWFDPECPNCDAEIRSIINNMDSLRHVQFVFLSLVSVEQIRGFVKHHQLNTYANIKVGQDTKFEFPKLFDVSSVPVTAVYGKNKALRQVFLGSATYSNILQEIKL</sequence>
<name>A0A3N4Q1U0_9BACT</name>
<proteinExistence type="predicted"/>
<keyword evidence="1" id="KW-0472">Membrane</keyword>
<dbReference type="GO" id="GO:0016209">
    <property type="term" value="F:antioxidant activity"/>
    <property type="evidence" value="ECO:0007669"/>
    <property type="project" value="InterPro"/>
</dbReference>
<keyword evidence="1" id="KW-0812">Transmembrane</keyword>
<dbReference type="EMBL" id="RPDH01000001">
    <property type="protein sequence ID" value="RPE13169.1"/>
    <property type="molecule type" value="Genomic_DNA"/>
</dbReference>
<dbReference type="PROSITE" id="PS51352">
    <property type="entry name" value="THIOREDOXIN_2"/>
    <property type="match status" value="1"/>
</dbReference>
<gene>
    <name evidence="3" type="ORF">EGT74_06460</name>
</gene>
<keyword evidence="1" id="KW-1133">Transmembrane helix</keyword>
<keyword evidence="4" id="KW-1185">Reference proteome</keyword>
<dbReference type="InterPro" id="IPR036249">
    <property type="entry name" value="Thioredoxin-like_sf"/>
</dbReference>
<dbReference type="SUPFAM" id="SSF52833">
    <property type="entry name" value="Thioredoxin-like"/>
    <property type="match status" value="1"/>
</dbReference>
<feature type="domain" description="Thioredoxin" evidence="2">
    <location>
        <begin position="52"/>
        <end position="190"/>
    </location>
</feature>
<dbReference type="Gene3D" id="3.40.30.10">
    <property type="entry name" value="Glutaredoxin"/>
    <property type="match status" value="1"/>
</dbReference>
<dbReference type="InterPro" id="IPR000866">
    <property type="entry name" value="AhpC/TSA"/>
</dbReference>